<protein>
    <submittedName>
        <fullName evidence="1">Uncharacterized protein</fullName>
    </submittedName>
</protein>
<dbReference type="RefSeq" id="WP_188604558.1">
    <property type="nucleotide sequence ID" value="NZ_BMIC01000001.1"/>
</dbReference>
<evidence type="ECO:0000313" key="1">
    <source>
        <dbReference type="EMBL" id="GFZ77042.1"/>
    </source>
</evidence>
<accession>A0A8J2TLW5</accession>
<organism evidence="1 2">
    <name type="scientific">Aquaticitalea lipolytica</name>
    <dbReference type="NCBI Taxonomy" id="1247562"/>
    <lineage>
        <taxon>Bacteria</taxon>
        <taxon>Pseudomonadati</taxon>
        <taxon>Bacteroidota</taxon>
        <taxon>Flavobacteriia</taxon>
        <taxon>Flavobacteriales</taxon>
        <taxon>Flavobacteriaceae</taxon>
        <taxon>Aquaticitalea</taxon>
    </lineage>
</organism>
<comment type="caution">
    <text evidence="1">The sequence shown here is derived from an EMBL/GenBank/DDBJ whole genome shotgun (WGS) entry which is preliminary data.</text>
</comment>
<dbReference type="Proteomes" id="UP000598120">
    <property type="component" value="Unassembled WGS sequence"/>
</dbReference>
<proteinExistence type="predicted"/>
<reference evidence="1 2" key="1">
    <citation type="journal article" date="2014" name="Int. J. Syst. Evol. Microbiol.">
        <title>Complete genome sequence of Corynebacterium casei LMG S-19264T (=DSM 44701T), isolated from a smear-ripened cheese.</title>
        <authorList>
            <consortium name="US DOE Joint Genome Institute (JGI-PGF)"/>
            <person name="Walter F."/>
            <person name="Albersmeier A."/>
            <person name="Kalinowski J."/>
            <person name="Ruckert C."/>
        </authorList>
    </citation>
    <scope>NUCLEOTIDE SEQUENCE [LARGE SCALE GENOMIC DNA]</scope>
    <source>
        <strain evidence="1 2">CGMCC 1.15295</strain>
    </source>
</reference>
<keyword evidence="2" id="KW-1185">Reference proteome</keyword>
<evidence type="ECO:0000313" key="2">
    <source>
        <dbReference type="Proteomes" id="UP000598120"/>
    </source>
</evidence>
<name>A0A8J2TLW5_9FLAO</name>
<dbReference type="AlphaFoldDB" id="A0A8J2TLW5"/>
<sequence length="222" mass="26532">MKKLILISFVVFSFGFSKVESLFTAQYPDLIKFKGTEYSLNTNPLEPYFEKNPDKRPQWPSTALYRGYIGHFEIIDSTLLLTDISQPRRVKDKDGKTSFKNISIKKRIFPEIDTMKIDWYSGILILPYGERVKYVHSGYASEYSNYILLEIKKGKFNSDKNYTRKEFLRFKERQFNEFKKTENYKSQFEDIKKNFPESNKKFIEEFLKDHIINYTSEFLTEQ</sequence>
<gene>
    <name evidence="1" type="ORF">GCM10011531_02890</name>
</gene>
<dbReference type="EMBL" id="BMIC01000001">
    <property type="protein sequence ID" value="GFZ77042.1"/>
    <property type="molecule type" value="Genomic_DNA"/>
</dbReference>